<sequence length="310" mass="33163">MGHKYNIPPLALGHDVWVKAELMGLVLPPLKRTGTDPGGDTALPCGHFRMTARLSGQPRSFARHAGRFSVQPVLSGSPSGLMIMLSCGRFTAAAGITGPGLLHGYPVQAGVLSPVCRLSGRWEHIVWWLKHRARSAQRVFVCVITGTANGLEDLEIPISSLQYRLYGHGGSYLSVVIPNAVQNTAAITARKGGQIVLYQGIRYADGSRDLAEMARAGKINIRHDTGGRNSSVTLTAGERLSFSFDPAIPKRSGPLISTALQADGQTRIRCAPVFGLFPGDTVQTPQGNYVAERISVSVGRNQATMEILTA</sequence>
<dbReference type="Proteomes" id="UP000318307">
    <property type="component" value="Unassembled WGS sequence"/>
</dbReference>
<evidence type="ECO:0000313" key="1">
    <source>
        <dbReference type="EMBL" id="TWI68567.1"/>
    </source>
</evidence>
<evidence type="ECO:0000313" key="2">
    <source>
        <dbReference type="Proteomes" id="UP000318307"/>
    </source>
</evidence>
<dbReference type="EMBL" id="VLLC01000021">
    <property type="protein sequence ID" value="TWI68567.1"/>
    <property type="molecule type" value="Genomic_DNA"/>
</dbReference>
<gene>
    <name evidence="1" type="ORF">LZ24_02540</name>
</gene>
<dbReference type="RefSeq" id="WP_144685638.1">
    <property type="nucleotide sequence ID" value="NZ_VLLC01000021.1"/>
</dbReference>
<protein>
    <submittedName>
        <fullName evidence="1">Uncharacterized protein</fullName>
    </submittedName>
</protein>
<dbReference type="OrthoDB" id="5424246at2"/>
<dbReference type="AlphaFoldDB" id="A0A562RHI7"/>
<keyword evidence="2" id="KW-1185">Reference proteome</keyword>
<organism evidence="1 2">
    <name type="scientific">Desulfobotulus alkaliphilus</name>
    <dbReference type="NCBI Taxonomy" id="622671"/>
    <lineage>
        <taxon>Bacteria</taxon>
        <taxon>Pseudomonadati</taxon>
        <taxon>Thermodesulfobacteriota</taxon>
        <taxon>Desulfobacteria</taxon>
        <taxon>Desulfobacterales</taxon>
        <taxon>Desulfobacteraceae</taxon>
        <taxon>Desulfobotulus</taxon>
    </lineage>
</organism>
<name>A0A562RHI7_9BACT</name>
<reference evidence="1 2" key="1">
    <citation type="submission" date="2019-07" db="EMBL/GenBank/DDBJ databases">
        <title>Genome sequencing of 100 strains of the haloalkaliphilic chemolithoautotrophic sulfur-oxidizing bacterium Thioalkalivibrio.</title>
        <authorList>
            <person name="Muyzer G."/>
        </authorList>
    </citation>
    <scope>NUCLEOTIDE SEQUENCE [LARGE SCALE GENOMIC DNA]</scope>
    <source>
        <strain evidence="1 2">ASO4-4</strain>
    </source>
</reference>
<proteinExistence type="predicted"/>
<accession>A0A562RHI7</accession>
<comment type="caution">
    <text evidence="1">The sequence shown here is derived from an EMBL/GenBank/DDBJ whole genome shotgun (WGS) entry which is preliminary data.</text>
</comment>